<dbReference type="OrthoDB" id="18481at2"/>
<evidence type="ECO:0000313" key="2">
    <source>
        <dbReference type="EMBL" id="SPN74126.1"/>
    </source>
</evidence>
<dbReference type="InterPro" id="IPR005415">
    <property type="entry name" value="T3SS_Ca_resp_chp_LcrH/SycD"/>
</dbReference>
<dbReference type="KEGG" id="csee:C10C_0993"/>
<gene>
    <name evidence="2" type="ORF">C10C_0993</name>
</gene>
<dbReference type="SUPFAM" id="SSF48452">
    <property type="entry name" value="TPR-like"/>
    <property type="match status" value="1"/>
</dbReference>
<keyword evidence="3" id="KW-1185">Reference proteome</keyword>
<proteinExistence type="inferred from homology"/>
<comment type="similarity">
    <text evidence="1">Belongs to the LcrH/SycD chaperone family.</text>
</comment>
<dbReference type="InterPro" id="IPR011990">
    <property type="entry name" value="TPR-like_helical_dom_sf"/>
</dbReference>
<dbReference type="PRINTS" id="PR01595">
    <property type="entry name" value="SYCDCHAPRONE"/>
</dbReference>
<dbReference type="EMBL" id="LT993738">
    <property type="protein sequence ID" value="SPN74126.1"/>
    <property type="molecule type" value="Genomic_DNA"/>
</dbReference>
<dbReference type="Pfam" id="PF07720">
    <property type="entry name" value="TPR_3"/>
    <property type="match status" value="1"/>
</dbReference>
<name>A0A2R8FCT2_9CHLA</name>
<dbReference type="NCBIfam" id="TIGR02552">
    <property type="entry name" value="LcrH_SycD"/>
    <property type="match status" value="1"/>
</dbReference>
<organism evidence="2 3">
    <name type="scientific">Chlamydia serpentis</name>
    <dbReference type="NCBI Taxonomy" id="1967782"/>
    <lineage>
        <taxon>Bacteria</taxon>
        <taxon>Pseudomonadati</taxon>
        <taxon>Chlamydiota</taxon>
        <taxon>Chlamydiia</taxon>
        <taxon>Chlamydiales</taxon>
        <taxon>Chlamydiaceae</taxon>
        <taxon>Chlamydia/Chlamydophila group</taxon>
        <taxon>Chlamydia</taxon>
    </lineage>
</organism>
<protein>
    <submittedName>
        <fullName evidence="2">Type III secretion system chaperone protein SscB,type III secretion low calcium response chaperone LcrH/SycD,Tetratricopeptide repeat</fullName>
    </submittedName>
</protein>
<dbReference type="RefSeq" id="WP_108897054.1">
    <property type="nucleotide sequence ID" value="NZ_LT993738.1"/>
</dbReference>
<dbReference type="Gene3D" id="1.25.40.10">
    <property type="entry name" value="Tetratricopeptide repeat domain"/>
    <property type="match status" value="1"/>
</dbReference>
<dbReference type="InterPro" id="IPR011716">
    <property type="entry name" value="TPR-3"/>
</dbReference>
<sequence length="172" mass="20691">MSYLTYLLEKITASSKENFPFPDDLESYLEGYIPDKNIALDTYQKIFKVSSEDLEKVYKEGYQAYLDKEYRESINIFRWLVFFNPFVSKFWFSLGASLHMDQQYRQALHAYGVTAILRDKDPYPHYYAYICYTLTNEYEEAEKALELAWVRAQHKPLYNELREEIIDIRKHK</sequence>
<evidence type="ECO:0000313" key="3">
    <source>
        <dbReference type="Proteomes" id="UP000244926"/>
    </source>
</evidence>
<reference evidence="3" key="1">
    <citation type="submission" date="2017-11" db="EMBL/GenBank/DDBJ databases">
        <authorList>
            <person name="Seth-Smith MB H."/>
        </authorList>
    </citation>
    <scope>NUCLEOTIDE SEQUENCE [LARGE SCALE GENOMIC DNA]</scope>
</reference>
<dbReference type="AlphaFoldDB" id="A0A2R8FCT2"/>
<evidence type="ECO:0000256" key="1">
    <source>
        <dbReference type="ARBA" id="ARBA00010244"/>
    </source>
</evidence>
<accession>A0A2R8FCT2</accession>
<dbReference type="Proteomes" id="UP000244926">
    <property type="component" value="Chromosome I"/>
</dbReference>